<gene>
    <name evidence="2" type="primary">CSON003664</name>
</gene>
<dbReference type="PROSITE" id="PS50835">
    <property type="entry name" value="IG_LIKE"/>
    <property type="match status" value="1"/>
</dbReference>
<dbReference type="InterPro" id="IPR003599">
    <property type="entry name" value="Ig_sub"/>
</dbReference>
<reference evidence="2" key="1">
    <citation type="submission" date="2018-04" db="EMBL/GenBank/DDBJ databases">
        <authorList>
            <person name="Go L.Y."/>
            <person name="Mitchell J.A."/>
        </authorList>
    </citation>
    <scope>NUCLEOTIDE SEQUENCE</scope>
    <source>
        <tissue evidence="2">Whole organism</tissue>
    </source>
</reference>
<dbReference type="AlphaFoldDB" id="A0A336K1Z5"/>
<dbReference type="EMBL" id="UFQT01000016">
    <property type="protein sequence ID" value="SSX17811.1"/>
    <property type="molecule type" value="Genomic_DNA"/>
</dbReference>
<proteinExistence type="predicted"/>
<dbReference type="InterPro" id="IPR036179">
    <property type="entry name" value="Ig-like_dom_sf"/>
</dbReference>
<evidence type="ECO:0000313" key="2">
    <source>
        <dbReference type="EMBL" id="SSW97425.1"/>
    </source>
</evidence>
<organism evidence="2">
    <name type="scientific">Culicoides sonorensis</name>
    <name type="common">Biting midge</name>
    <dbReference type="NCBI Taxonomy" id="179676"/>
    <lineage>
        <taxon>Eukaryota</taxon>
        <taxon>Metazoa</taxon>
        <taxon>Ecdysozoa</taxon>
        <taxon>Arthropoda</taxon>
        <taxon>Hexapoda</taxon>
        <taxon>Insecta</taxon>
        <taxon>Pterygota</taxon>
        <taxon>Neoptera</taxon>
        <taxon>Endopterygota</taxon>
        <taxon>Diptera</taxon>
        <taxon>Nematocera</taxon>
        <taxon>Chironomoidea</taxon>
        <taxon>Ceratopogonidae</taxon>
        <taxon>Ceratopogoninae</taxon>
        <taxon>Culicoides</taxon>
        <taxon>Monoculicoides</taxon>
    </lineage>
</organism>
<accession>A0A336K1Z5</accession>
<name>A0A336K1Z5_CULSO</name>
<dbReference type="Gene3D" id="2.60.40.10">
    <property type="entry name" value="Immunoglobulins"/>
    <property type="match status" value="1"/>
</dbReference>
<dbReference type="FunFam" id="2.60.40.10:FF:000437">
    <property type="entry name" value="Beat-IIIc, isoform A"/>
    <property type="match status" value="1"/>
</dbReference>
<dbReference type="SMART" id="SM00409">
    <property type="entry name" value="IG"/>
    <property type="match status" value="1"/>
</dbReference>
<dbReference type="VEuPathDB" id="VectorBase:CSON003664"/>
<feature type="domain" description="Ig-like" evidence="1">
    <location>
        <begin position="59"/>
        <end position="166"/>
    </location>
</feature>
<protein>
    <submittedName>
        <fullName evidence="2">CSON003664 protein</fullName>
    </submittedName>
</protein>
<evidence type="ECO:0000259" key="1">
    <source>
        <dbReference type="PROSITE" id="PS50835"/>
    </source>
</evidence>
<dbReference type="InterPro" id="IPR013783">
    <property type="entry name" value="Ig-like_fold"/>
</dbReference>
<dbReference type="OMA" id="WQSHPPA"/>
<evidence type="ECO:0000313" key="3">
    <source>
        <dbReference type="EMBL" id="SSX17811.1"/>
    </source>
</evidence>
<dbReference type="InterPro" id="IPR007110">
    <property type="entry name" value="Ig-like_dom"/>
</dbReference>
<dbReference type="SUPFAM" id="SSF48726">
    <property type="entry name" value="Immunoglobulin"/>
    <property type="match status" value="1"/>
</dbReference>
<sequence>MKINETSSNIDIIYKSKKLQRKFILKDKKGMAVKTQIILLIHVLCSLLHLTLAAKKGISSLSLQIDPAWVRRGESVQLFCNYDMESNPLYSVKWYRGTLEFYRYSPFENPPAKIFPYTGIKVDLSVSNATHVILRNIGFSMSGNFSCEVTADAPSFYTATATSTLTVVDLPNNPPVLWTAHKKYSAGDVLFANCSTAPSRPPATLSFKLNDFPVGNTETELQPTKDGLQWASRSLFMQLLPSHFHQGMLLLKCKAEIGQVYSDSTEIQLGASRRDPIPERVHAAYPGTGSSLFWSNSLLALMND</sequence>
<dbReference type="PANTHER" id="PTHR21261:SF6">
    <property type="entry name" value="BEATEN PATH IIA-RELATED"/>
    <property type="match status" value="1"/>
</dbReference>
<reference evidence="3" key="2">
    <citation type="submission" date="2018-07" db="EMBL/GenBank/DDBJ databases">
        <authorList>
            <person name="Quirk P.G."/>
            <person name="Krulwich T.A."/>
        </authorList>
    </citation>
    <scope>NUCLEOTIDE SEQUENCE</scope>
</reference>
<dbReference type="EMBL" id="UFQS01000016">
    <property type="protein sequence ID" value="SSW97425.1"/>
    <property type="molecule type" value="Genomic_DNA"/>
</dbReference>
<dbReference type="PANTHER" id="PTHR21261">
    <property type="entry name" value="BEAT PROTEIN"/>
    <property type="match status" value="1"/>
</dbReference>